<keyword evidence="2" id="KW-1185">Reference proteome</keyword>
<evidence type="ECO:0000313" key="2">
    <source>
        <dbReference type="Proteomes" id="UP000688137"/>
    </source>
</evidence>
<accession>A0A8S1Q197</accession>
<dbReference type="EMBL" id="CAJJDM010000144">
    <property type="protein sequence ID" value="CAD8109324.1"/>
    <property type="molecule type" value="Genomic_DNA"/>
</dbReference>
<dbReference type="AlphaFoldDB" id="A0A8S1Q197"/>
<proteinExistence type="predicted"/>
<organism evidence="1 2">
    <name type="scientific">Paramecium primaurelia</name>
    <dbReference type="NCBI Taxonomy" id="5886"/>
    <lineage>
        <taxon>Eukaryota</taxon>
        <taxon>Sar</taxon>
        <taxon>Alveolata</taxon>
        <taxon>Ciliophora</taxon>
        <taxon>Intramacronucleata</taxon>
        <taxon>Oligohymenophorea</taxon>
        <taxon>Peniculida</taxon>
        <taxon>Parameciidae</taxon>
        <taxon>Paramecium</taxon>
    </lineage>
</organism>
<gene>
    <name evidence="1" type="ORF">PPRIM_AZ9-3.1.T1400086</name>
</gene>
<protein>
    <submittedName>
        <fullName evidence="1">Uncharacterized protein</fullName>
    </submittedName>
</protein>
<name>A0A8S1Q197_PARPR</name>
<dbReference type="OMA" id="KCHKTQK"/>
<dbReference type="Proteomes" id="UP000688137">
    <property type="component" value="Unassembled WGS sequence"/>
</dbReference>
<sequence length="220" mass="25858">MSNQGENYLNTLVNLINNPTTITDQNQIKELVEKLNRQNINLIYDGKVYCQLSGETIGTQKKVELKLPDNQTFIIIQEKLKKLITDYCFINGRFDPFYSIIYGVQFLLESQKGLVFTDPINIEITDDVLKLAFEDQIEQIKEDTKKLYEENQRNIEDFAKSLPLKCHKTQKEFHIINDGFNIQSIWFSLEGALKMLEEDKEKLFIHQCEFLNDYKKTMKI</sequence>
<comment type="caution">
    <text evidence="1">The sequence shown here is derived from an EMBL/GenBank/DDBJ whole genome shotgun (WGS) entry which is preliminary data.</text>
</comment>
<evidence type="ECO:0000313" key="1">
    <source>
        <dbReference type="EMBL" id="CAD8109324.1"/>
    </source>
</evidence>
<reference evidence="1" key="1">
    <citation type="submission" date="2021-01" db="EMBL/GenBank/DDBJ databases">
        <authorList>
            <consortium name="Genoscope - CEA"/>
            <person name="William W."/>
        </authorList>
    </citation>
    <scope>NUCLEOTIDE SEQUENCE</scope>
</reference>